<keyword evidence="3" id="KW-1185">Reference proteome</keyword>
<dbReference type="InterPro" id="IPR018711">
    <property type="entry name" value="NAGPA"/>
</dbReference>
<dbReference type="Pfam" id="PF09992">
    <property type="entry name" value="NAGPA"/>
    <property type="match status" value="1"/>
</dbReference>
<proteinExistence type="predicted"/>
<name>A0A934JB77_9BACL</name>
<keyword evidence="2" id="KW-0326">Glycosidase</keyword>
<evidence type="ECO:0000313" key="3">
    <source>
        <dbReference type="Proteomes" id="UP000640274"/>
    </source>
</evidence>
<reference evidence="2" key="1">
    <citation type="submission" date="2020-12" db="EMBL/GenBank/DDBJ databases">
        <authorList>
            <person name="Huq M.A."/>
        </authorList>
    </citation>
    <scope>NUCLEOTIDE SEQUENCE</scope>
    <source>
        <strain evidence="2">MAHUQ-46</strain>
    </source>
</reference>
<dbReference type="RefSeq" id="WP_199021576.1">
    <property type="nucleotide sequence ID" value="NZ_JAELUP010000107.1"/>
</dbReference>
<protein>
    <submittedName>
        <fullName evidence="2">Phosphodiester glycosidase family protein</fullName>
    </submittedName>
</protein>
<gene>
    <name evidence="2" type="ORF">JFN88_22375</name>
</gene>
<dbReference type="EMBL" id="JAELUP010000107">
    <property type="protein sequence ID" value="MBJ6363966.1"/>
    <property type="molecule type" value="Genomic_DNA"/>
</dbReference>
<evidence type="ECO:0000259" key="1">
    <source>
        <dbReference type="Pfam" id="PF09992"/>
    </source>
</evidence>
<feature type="domain" description="Phosphodiester glycosidase" evidence="1">
    <location>
        <begin position="40"/>
        <end position="128"/>
    </location>
</feature>
<dbReference type="Proteomes" id="UP000640274">
    <property type="component" value="Unassembled WGS sequence"/>
</dbReference>
<accession>A0A934JB77</accession>
<dbReference type="GO" id="GO:0016798">
    <property type="term" value="F:hydrolase activity, acting on glycosyl bonds"/>
    <property type="evidence" value="ECO:0007669"/>
    <property type="project" value="UniProtKB-KW"/>
</dbReference>
<sequence>MIYLAYKKTYTDTESAQETAYINDIVGHPEYANSWAGKSNFDGRSAIGYGALGPSGSYKSIVLATFKNASVWEVRQFMKGLGCTMGVHFDGGGSSQLRYKRQIQPGGSISNDTWEPDPEPNRTVYNMVRVNPTSWNGGSGFF</sequence>
<evidence type="ECO:0000313" key="2">
    <source>
        <dbReference type="EMBL" id="MBJ6363966.1"/>
    </source>
</evidence>
<dbReference type="AlphaFoldDB" id="A0A934JB77"/>
<keyword evidence="2" id="KW-0378">Hydrolase</keyword>
<comment type="caution">
    <text evidence="2">The sequence shown here is derived from an EMBL/GenBank/DDBJ whole genome shotgun (WGS) entry which is preliminary data.</text>
</comment>
<organism evidence="2 3">
    <name type="scientific">Paenibacillus roseus</name>
    <dbReference type="NCBI Taxonomy" id="2798579"/>
    <lineage>
        <taxon>Bacteria</taxon>
        <taxon>Bacillati</taxon>
        <taxon>Bacillota</taxon>
        <taxon>Bacilli</taxon>
        <taxon>Bacillales</taxon>
        <taxon>Paenibacillaceae</taxon>
        <taxon>Paenibacillus</taxon>
    </lineage>
</organism>